<dbReference type="GO" id="GO:0009279">
    <property type="term" value="C:cell outer membrane"/>
    <property type="evidence" value="ECO:0007669"/>
    <property type="project" value="TreeGrafter"/>
</dbReference>
<feature type="repeat" description="TPR" evidence="3">
    <location>
        <begin position="281"/>
        <end position="314"/>
    </location>
</feature>
<dbReference type="PANTHER" id="PTHR44858:SF1">
    <property type="entry name" value="UDP-N-ACETYLGLUCOSAMINE--PEPTIDE N-ACETYLGLUCOSAMINYLTRANSFERASE SPINDLY-RELATED"/>
    <property type="match status" value="1"/>
</dbReference>
<feature type="repeat" description="TPR" evidence="3">
    <location>
        <begin position="213"/>
        <end position="246"/>
    </location>
</feature>
<dbReference type="GO" id="GO:0046813">
    <property type="term" value="P:receptor-mediated virion attachment to host cell"/>
    <property type="evidence" value="ECO:0007669"/>
    <property type="project" value="TreeGrafter"/>
</dbReference>
<keyword evidence="5" id="KW-1185">Reference proteome</keyword>
<dbReference type="Pfam" id="PF00515">
    <property type="entry name" value="TPR_1"/>
    <property type="match status" value="2"/>
</dbReference>
<feature type="repeat" description="TPR" evidence="3">
    <location>
        <begin position="247"/>
        <end position="280"/>
    </location>
</feature>
<evidence type="ECO:0000313" key="4">
    <source>
        <dbReference type="EMBL" id="OQP47293.1"/>
    </source>
</evidence>
<dbReference type="InterPro" id="IPR050498">
    <property type="entry name" value="Ycf3"/>
</dbReference>
<dbReference type="STRING" id="354355.SAMN05660816_01475"/>
<feature type="repeat" description="TPR" evidence="3">
    <location>
        <begin position="349"/>
        <end position="382"/>
    </location>
</feature>
<evidence type="ECO:0000256" key="1">
    <source>
        <dbReference type="ARBA" id="ARBA00022737"/>
    </source>
</evidence>
<dbReference type="EMBL" id="LVXG01000023">
    <property type="protein sequence ID" value="OQP47293.1"/>
    <property type="molecule type" value="Genomic_DNA"/>
</dbReference>
<comment type="caution">
    <text evidence="4">The sequence shown here is derived from an EMBL/GenBank/DDBJ whole genome shotgun (WGS) entry which is preliminary data.</text>
</comment>
<dbReference type="SUPFAM" id="SSF48452">
    <property type="entry name" value="TPR-like"/>
    <property type="match status" value="2"/>
</dbReference>
<evidence type="ECO:0000313" key="5">
    <source>
        <dbReference type="Proteomes" id="UP000192610"/>
    </source>
</evidence>
<dbReference type="Pfam" id="PF13181">
    <property type="entry name" value="TPR_8"/>
    <property type="match status" value="3"/>
</dbReference>
<evidence type="ECO:0000256" key="2">
    <source>
        <dbReference type="ARBA" id="ARBA00022803"/>
    </source>
</evidence>
<accession>A0A1V9EMB9</accession>
<reference evidence="5" key="1">
    <citation type="submission" date="2016-04" db="EMBL/GenBank/DDBJ databases">
        <authorList>
            <person name="Chen L."/>
            <person name="Zhuang W."/>
            <person name="Wang G."/>
        </authorList>
    </citation>
    <scope>NUCLEOTIDE SEQUENCE [LARGE SCALE GENOMIC DNA]</scope>
    <source>
        <strain evidence="5">17621</strain>
    </source>
</reference>
<dbReference type="Pfam" id="PF13414">
    <property type="entry name" value="TPR_11"/>
    <property type="match status" value="1"/>
</dbReference>
<dbReference type="Proteomes" id="UP000192610">
    <property type="component" value="Unassembled WGS sequence"/>
</dbReference>
<feature type="repeat" description="TPR" evidence="3">
    <location>
        <begin position="145"/>
        <end position="178"/>
    </location>
</feature>
<keyword evidence="1" id="KW-0677">Repeat</keyword>
<dbReference type="PANTHER" id="PTHR44858">
    <property type="entry name" value="TETRATRICOPEPTIDE REPEAT PROTEIN 6"/>
    <property type="match status" value="1"/>
</dbReference>
<evidence type="ECO:0000256" key="3">
    <source>
        <dbReference type="PROSITE-ProRule" id="PRU00339"/>
    </source>
</evidence>
<name>A0A1V9EMB9_9BACT</name>
<dbReference type="InterPro" id="IPR011990">
    <property type="entry name" value="TPR-like_helical_dom_sf"/>
</dbReference>
<proteinExistence type="predicted"/>
<gene>
    <name evidence="4" type="ORF">A4H97_07255</name>
</gene>
<dbReference type="SUPFAM" id="SSF117074">
    <property type="entry name" value="Hypothetical protein PA1324"/>
    <property type="match status" value="1"/>
</dbReference>
<protein>
    <submittedName>
        <fullName evidence="4">Uncharacterized protein</fullName>
    </submittedName>
</protein>
<organism evidence="4 5">
    <name type="scientific">Niastella yeongjuensis</name>
    <dbReference type="NCBI Taxonomy" id="354355"/>
    <lineage>
        <taxon>Bacteria</taxon>
        <taxon>Pseudomonadati</taxon>
        <taxon>Bacteroidota</taxon>
        <taxon>Chitinophagia</taxon>
        <taxon>Chitinophagales</taxon>
        <taxon>Chitinophagaceae</taxon>
        <taxon>Niastella</taxon>
    </lineage>
</organism>
<dbReference type="AlphaFoldDB" id="A0A1V9EMB9"/>
<dbReference type="PROSITE" id="PS50293">
    <property type="entry name" value="TPR_REGION"/>
    <property type="match status" value="1"/>
</dbReference>
<dbReference type="SMART" id="SM00028">
    <property type="entry name" value="TPR"/>
    <property type="match status" value="11"/>
</dbReference>
<dbReference type="Gene3D" id="1.25.40.10">
    <property type="entry name" value="Tetratricopeptide repeat domain"/>
    <property type="match status" value="4"/>
</dbReference>
<keyword evidence="2 3" id="KW-0802">TPR repeat</keyword>
<sequence length="635" mass="72017">MIVLEKREFIIYFALHFKPMKRLSQFFGMLLVTGSAVSSSYGQTAETAITQWMEGNFKQAKNTAADVIAADKNNALAYLVHAGGLLYESNSAAALADMEKAIKLSPGNALFQAELAECYKAQSNMPQAKKQAEKALGLLRSPKSGMEYFMRASMESIQSKTDDAVADFTKAIELNPRYVRAYAKRASLYMDKNQNDLAMSDLAKAVDINSQYGYPYYLRGIIYHNQQQYDQAIAEYTKDIKYDPLPGDSYFNRAVIYRIQKKYDLSIADYNKAAELTPKDADVYGNRGNVYYDQQKYDQAMVDYNKAIELLPTKANYYVLRGNVYRIKQQTDLAFKDHNKAIELNPKYSFAYQARGEDYYSTKEDDKALVDFKKVVELDPRNSYGFMYMGFIHHNKQQFNDAITCYTKAIEFNPNNMDAYNNRAACYDALGKTKEANVDRKKYSDLGGTITASGTSGKKILYPGSTFDPAAAKAALSRGLATIKGRACSKYDGLRFDAAGAKVILMPVTPYLQEWYDLREKKEGKTTWVYMSDEAYKYRIEAVADAEGRFVFEGLKPGKYFVQIIHNFNQLKTAKVYDGSNSYQNGPVMQTTNYYHTENYTVERSARFEKFVEIDEESETKKITLTSGLIKSCAL</sequence>
<dbReference type="PROSITE" id="PS50005">
    <property type="entry name" value="TPR"/>
    <property type="match status" value="7"/>
</dbReference>
<dbReference type="InterPro" id="IPR019734">
    <property type="entry name" value="TPR_rpt"/>
</dbReference>
<feature type="repeat" description="TPR" evidence="3">
    <location>
        <begin position="383"/>
        <end position="416"/>
    </location>
</feature>
<feature type="repeat" description="TPR" evidence="3">
    <location>
        <begin position="315"/>
        <end position="348"/>
    </location>
</feature>